<dbReference type="AlphaFoldDB" id="A0A117M2P1"/>
<comment type="similarity">
    <text evidence="2">Belongs to the 2H phosphoesterase superfamily. ThpR family.</text>
</comment>
<dbReference type="Proteomes" id="UP000054092">
    <property type="component" value="Unassembled WGS sequence"/>
</dbReference>
<dbReference type="GO" id="GO:0016874">
    <property type="term" value="F:ligase activity"/>
    <property type="evidence" value="ECO:0007669"/>
    <property type="project" value="UniProtKB-KW"/>
</dbReference>
<dbReference type="EMBL" id="LGGP01000087">
    <property type="protein sequence ID" value="KUK81041.1"/>
    <property type="molecule type" value="Genomic_DNA"/>
</dbReference>
<dbReference type="Gene3D" id="3.90.1140.10">
    <property type="entry name" value="Cyclic phosphodiesterase"/>
    <property type="match status" value="1"/>
</dbReference>
<evidence type="ECO:0000313" key="4">
    <source>
        <dbReference type="Proteomes" id="UP000054092"/>
    </source>
</evidence>
<sequence>MRSFIAVDTGDRVSAMIDSISERLRRMGFKASWVPGVNSHVTLAFLDNIEPERLSLLASMLSRRLRGFPSFTLETGGIGYFKHKDLPKVIWVGIERNQSLINLQRETRVVLEAMNLPVEDNFRPHLTVGRMKFSPPMWRKFLSTLDSERVIFPVGEATIFESILSREGARYRKVFTCSFEGGLIEHAVEG</sequence>
<dbReference type="PATRIC" id="fig|1184387.3.peg.1003"/>
<name>A0A117M2P1_9BACT</name>
<organism evidence="3 4">
    <name type="scientific">Mesotoga prima</name>
    <dbReference type="NCBI Taxonomy" id="1184387"/>
    <lineage>
        <taxon>Bacteria</taxon>
        <taxon>Thermotogati</taxon>
        <taxon>Thermotogota</taxon>
        <taxon>Thermotogae</taxon>
        <taxon>Kosmotogales</taxon>
        <taxon>Kosmotogaceae</taxon>
        <taxon>Mesotoga</taxon>
    </lineage>
</organism>
<proteinExistence type="inferred from homology"/>
<dbReference type="PANTHER" id="PTHR35561:SF1">
    <property type="entry name" value="RNA 2',3'-CYCLIC PHOSPHODIESTERASE"/>
    <property type="match status" value="1"/>
</dbReference>
<keyword evidence="1 2" id="KW-0378">Hydrolase</keyword>
<dbReference type="NCBIfam" id="TIGR02258">
    <property type="entry name" value="2_5_ligase"/>
    <property type="match status" value="1"/>
</dbReference>
<dbReference type="GO" id="GO:0008664">
    <property type="term" value="F:RNA 2',3'-cyclic 3'-phosphodiesterase activity"/>
    <property type="evidence" value="ECO:0007669"/>
    <property type="project" value="UniProtKB-EC"/>
</dbReference>
<evidence type="ECO:0000256" key="1">
    <source>
        <dbReference type="ARBA" id="ARBA00022801"/>
    </source>
</evidence>
<reference evidence="4" key="1">
    <citation type="journal article" date="2015" name="MBio">
        <title>Genome-Resolved Metagenomic Analysis Reveals Roles for Candidate Phyla and Other Microbial Community Members in Biogeochemical Transformations in Oil Reservoirs.</title>
        <authorList>
            <person name="Hu P."/>
            <person name="Tom L."/>
            <person name="Singh A."/>
            <person name="Thomas B.C."/>
            <person name="Baker B.J."/>
            <person name="Piceno Y.M."/>
            <person name="Andersen G.L."/>
            <person name="Banfield J.F."/>
        </authorList>
    </citation>
    <scope>NUCLEOTIDE SEQUENCE [LARGE SCALE GENOMIC DNA]</scope>
</reference>
<dbReference type="EC" id="3.1.4.58" evidence="2"/>
<feature type="active site" description="Proton donor" evidence="2">
    <location>
        <position position="40"/>
    </location>
</feature>
<dbReference type="InterPro" id="IPR009097">
    <property type="entry name" value="Cyclic_Pdiesterase"/>
</dbReference>
<dbReference type="HAMAP" id="MF_01940">
    <property type="entry name" value="RNA_CPDase"/>
    <property type="match status" value="1"/>
</dbReference>
<evidence type="ECO:0000256" key="2">
    <source>
        <dbReference type="HAMAP-Rule" id="MF_01940"/>
    </source>
</evidence>
<feature type="active site" description="Proton acceptor" evidence="2">
    <location>
        <position position="125"/>
    </location>
</feature>
<protein>
    <recommendedName>
        <fullName evidence="2">RNA 2',3'-cyclic phosphodiesterase</fullName>
        <shortName evidence="2">RNA 2',3'-CPDase</shortName>
        <ecNumber evidence="2">3.1.4.58</ecNumber>
    </recommendedName>
</protein>
<evidence type="ECO:0000313" key="3">
    <source>
        <dbReference type="EMBL" id="KUK81041.1"/>
    </source>
</evidence>
<comment type="catalytic activity">
    <reaction evidence="2">
        <text>a 3'-end 2',3'-cyclophospho-ribonucleotide-RNA + H2O = a 3'-end 2'-phospho-ribonucleotide-RNA + H(+)</text>
        <dbReference type="Rhea" id="RHEA:11828"/>
        <dbReference type="Rhea" id="RHEA-COMP:10464"/>
        <dbReference type="Rhea" id="RHEA-COMP:17353"/>
        <dbReference type="ChEBI" id="CHEBI:15377"/>
        <dbReference type="ChEBI" id="CHEBI:15378"/>
        <dbReference type="ChEBI" id="CHEBI:83064"/>
        <dbReference type="ChEBI" id="CHEBI:173113"/>
        <dbReference type="EC" id="3.1.4.58"/>
    </reaction>
</comment>
<feature type="short sequence motif" description="HXTX 1" evidence="2">
    <location>
        <begin position="40"/>
        <end position="43"/>
    </location>
</feature>
<dbReference type="Pfam" id="PF13563">
    <property type="entry name" value="2_5_RNA_ligase2"/>
    <property type="match status" value="1"/>
</dbReference>
<comment type="caution">
    <text evidence="3">The sequence shown here is derived from an EMBL/GenBank/DDBJ whole genome shotgun (WGS) entry which is preliminary data.</text>
</comment>
<comment type="function">
    <text evidence="2">Hydrolyzes RNA 2',3'-cyclic phosphodiester to an RNA 2'-phosphomonoester.</text>
</comment>
<feature type="short sequence motif" description="HXTX 2" evidence="2">
    <location>
        <begin position="125"/>
        <end position="128"/>
    </location>
</feature>
<dbReference type="SUPFAM" id="SSF55144">
    <property type="entry name" value="LigT-like"/>
    <property type="match status" value="1"/>
</dbReference>
<dbReference type="InterPro" id="IPR004175">
    <property type="entry name" value="RNA_CPDase"/>
</dbReference>
<dbReference type="GO" id="GO:0004113">
    <property type="term" value="F:2',3'-cyclic-nucleotide 3'-phosphodiesterase activity"/>
    <property type="evidence" value="ECO:0007669"/>
    <property type="project" value="InterPro"/>
</dbReference>
<accession>A0A117M2P1</accession>
<gene>
    <name evidence="3" type="ORF">XD94_0645</name>
</gene>
<dbReference type="PANTHER" id="PTHR35561">
    <property type="entry name" value="RNA 2',3'-CYCLIC PHOSPHODIESTERASE"/>
    <property type="match status" value="1"/>
</dbReference>
<keyword evidence="3" id="KW-0436">Ligase</keyword>